<evidence type="ECO:0000313" key="2">
    <source>
        <dbReference type="EMBL" id="ELP66272.1"/>
    </source>
</evidence>
<organism evidence="2 3">
    <name type="scientific">Streptomyces turgidiscabies (strain Car8)</name>
    <dbReference type="NCBI Taxonomy" id="698760"/>
    <lineage>
        <taxon>Bacteria</taxon>
        <taxon>Bacillati</taxon>
        <taxon>Actinomycetota</taxon>
        <taxon>Actinomycetes</taxon>
        <taxon>Kitasatosporales</taxon>
        <taxon>Streptomycetaceae</taxon>
        <taxon>Streptomyces</taxon>
    </lineage>
</organism>
<feature type="region of interest" description="Disordered" evidence="1">
    <location>
        <begin position="18"/>
        <end position="37"/>
    </location>
</feature>
<dbReference type="Proteomes" id="UP000010931">
    <property type="component" value="Unassembled WGS sequence"/>
</dbReference>
<dbReference type="AlphaFoldDB" id="L7F4N3"/>
<proteinExistence type="predicted"/>
<comment type="caution">
    <text evidence="2">The sequence shown here is derived from an EMBL/GenBank/DDBJ whole genome shotgun (WGS) entry which is preliminary data.</text>
</comment>
<evidence type="ECO:0000256" key="1">
    <source>
        <dbReference type="SAM" id="MobiDB-lite"/>
    </source>
</evidence>
<protein>
    <submittedName>
        <fullName evidence="2">Uncharacterized protein</fullName>
    </submittedName>
</protein>
<keyword evidence="3" id="KW-1185">Reference proteome</keyword>
<gene>
    <name evidence="2" type="ORF">STRTUCAR8_01730</name>
</gene>
<evidence type="ECO:0000313" key="3">
    <source>
        <dbReference type="Proteomes" id="UP000010931"/>
    </source>
</evidence>
<feature type="compositionally biased region" description="Basic and acidic residues" evidence="1">
    <location>
        <begin position="28"/>
        <end position="37"/>
    </location>
</feature>
<accession>L7F4N3</accession>
<sequence>MANAQSARACLGRGITYQRGESLGGGHAEGRDAGWSS</sequence>
<dbReference type="PATRIC" id="fig|698760.3.peg.5265"/>
<dbReference type="EMBL" id="AEJB01000361">
    <property type="protein sequence ID" value="ELP66272.1"/>
    <property type="molecule type" value="Genomic_DNA"/>
</dbReference>
<reference evidence="2 3" key="1">
    <citation type="journal article" date="2011" name="Plasmid">
        <title>Streptomyces turgidiscabies Car8 contains a modular pathogenicity island that shares virulence genes with other actinobacterial plant pathogens.</title>
        <authorList>
            <person name="Huguet-Tapia J.C."/>
            <person name="Badger J.H."/>
            <person name="Loria R."/>
            <person name="Pettis G.S."/>
        </authorList>
    </citation>
    <scope>NUCLEOTIDE SEQUENCE [LARGE SCALE GENOMIC DNA]</scope>
    <source>
        <strain evidence="2 3">Car8</strain>
    </source>
</reference>
<name>L7F4N3_STRT8</name>